<reference evidence="1" key="1">
    <citation type="submission" date="2018-05" db="EMBL/GenBank/DDBJ databases">
        <authorList>
            <person name="Lanie J.A."/>
            <person name="Ng W.-L."/>
            <person name="Kazmierczak K.M."/>
            <person name="Andrzejewski T.M."/>
            <person name="Davidsen T.M."/>
            <person name="Wayne K.J."/>
            <person name="Tettelin H."/>
            <person name="Glass J.I."/>
            <person name="Rusch D."/>
            <person name="Podicherti R."/>
            <person name="Tsui H.-C.T."/>
            <person name="Winkler M.E."/>
        </authorList>
    </citation>
    <scope>NUCLEOTIDE SEQUENCE</scope>
</reference>
<proteinExistence type="predicted"/>
<dbReference type="AlphaFoldDB" id="A0A382HJH1"/>
<dbReference type="EMBL" id="UINC01061346">
    <property type="protein sequence ID" value="SVB86823.1"/>
    <property type="molecule type" value="Genomic_DNA"/>
</dbReference>
<sequence>MHINDLAVMGGELMEAGRRQLSVMLIRIDSLEEDEQLARQDNGVQQRLIRVEILPWDITMSPMFFVRRKPMLRIDDPDQLFSIKRVVLKIG</sequence>
<protein>
    <submittedName>
        <fullName evidence="1">Uncharacterized protein</fullName>
    </submittedName>
</protein>
<evidence type="ECO:0000313" key="1">
    <source>
        <dbReference type="EMBL" id="SVB86823.1"/>
    </source>
</evidence>
<accession>A0A382HJH1</accession>
<gene>
    <name evidence="1" type="ORF">METZ01_LOCUS239677</name>
</gene>
<name>A0A382HJH1_9ZZZZ</name>
<organism evidence="1">
    <name type="scientific">marine metagenome</name>
    <dbReference type="NCBI Taxonomy" id="408172"/>
    <lineage>
        <taxon>unclassified sequences</taxon>
        <taxon>metagenomes</taxon>
        <taxon>ecological metagenomes</taxon>
    </lineage>
</organism>